<evidence type="ECO:0000256" key="3">
    <source>
        <dbReference type="ARBA" id="ARBA00022801"/>
    </source>
</evidence>
<gene>
    <name evidence="5" type="ORF">LOD99_13825</name>
</gene>
<dbReference type="InterPro" id="IPR050565">
    <property type="entry name" value="LYPA1-2/EST-like"/>
</dbReference>
<accession>A0AAV7KJW6</accession>
<keyword evidence="3" id="KW-0378">Hydrolase</keyword>
<dbReference type="InterPro" id="IPR003140">
    <property type="entry name" value="PLipase/COase/thioEstase"/>
</dbReference>
<comment type="caution">
    <text evidence="5">The sequence shown here is derived from an EMBL/GenBank/DDBJ whole genome shotgun (WGS) entry which is preliminary data.</text>
</comment>
<dbReference type="EC" id="3.1.2.22" evidence="2"/>
<comment type="similarity">
    <text evidence="1">Belongs to the AB hydrolase superfamily. AB hydrolase 2 family.</text>
</comment>
<keyword evidence="6" id="KW-1185">Reference proteome</keyword>
<dbReference type="Pfam" id="PF02230">
    <property type="entry name" value="Abhydrolase_2"/>
    <property type="match status" value="1"/>
</dbReference>
<evidence type="ECO:0000313" key="6">
    <source>
        <dbReference type="Proteomes" id="UP001165289"/>
    </source>
</evidence>
<organism evidence="5 6">
    <name type="scientific">Oopsacas minuta</name>
    <dbReference type="NCBI Taxonomy" id="111878"/>
    <lineage>
        <taxon>Eukaryota</taxon>
        <taxon>Metazoa</taxon>
        <taxon>Porifera</taxon>
        <taxon>Hexactinellida</taxon>
        <taxon>Hexasterophora</taxon>
        <taxon>Lyssacinosida</taxon>
        <taxon>Leucopsacidae</taxon>
        <taxon>Oopsacas</taxon>
    </lineage>
</organism>
<dbReference type="PANTHER" id="PTHR10655:SF17">
    <property type="entry name" value="LYSOPHOSPHOLIPASE-LIKE PROTEIN 1"/>
    <property type="match status" value="1"/>
</dbReference>
<feature type="domain" description="Phospholipase/carboxylesterase/thioesterase" evidence="4">
    <location>
        <begin position="30"/>
        <end position="236"/>
    </location>
</feature>
<dbReference type="InterPro" id="IPR029058">
    <property type="entry name" value="AB_hydrolase_fold"/>
</dbReference>
<dbReference type="AlphaFoldDB" id="A0AAV7KJW6"/>
<protein>
    <recommendedName>
        <fullName evidence="2">palmitoyl-protein hydrolase</fullName>
        <ecNumber evidence="2">3.1.2.22</ecNumber>
    </recommendedName>
</protein>
<dbReference type="GO" id="GO:0008474">
    <property type="term" value="F:palmitoyl-(protein) hydrolase activity"/>
    <property type="evidence" value="ECO:0007669"/>
    <property type="project" value="UniProtKB-EC"/>
</dbReference>
<sequence>MAEFNEDSPIKSGFTKFEGGKSKIHCGIPAKSHHSGSIIFLHGLGDVGNTWIEYFKCIARDDINYVFPTATSMPVTVNNGHIMPSWFDTFQLIENPKNEDYGGIMKSCTFLESVIIEETQKGIPTDRIIIAGISQGGAITLITALTTKFKLGGVIILSSYLTLIQDISKLLTGVNRDTPLFYAHGVKDKLISIDWCNNTHKKIGKWFDKIHFKTYGELGHWVCEEEFNDIALWVDKVLLSLSNKEGTQS</sequence>
<evidence type="ECO:0000256" key="2">
    <source>
        <dbReference type="ARBA" id="ARBA00012423"/>
    </source>
</evidence>
<evidence type="ECO:0000313" key="5">
    <source>
        <dbReference type="EMBL" id="KAI6661103.1"/>
    </source>
</evidence>
<proteinExistence type="inferred from homology"/>
<name>A0AAV7KJW6_9METZ</name>
<dbReference type="SUPFAM" id="SSF53474">
    <property type="entry name" value="alpha/beta-Hydrolases"/>
    <property type="match status" value="1"/>
</dbReference>
<dbReference type="Proteomes" id="UP001165289">
    <property type="component" value="Unassembled WGS sequence"/>
</dbReference>
<evidence type="ECO:0000256" key="1">
    <source>
        <dbReference type="ARBA" id="ARBA00006499"/>
    </source>
</evidence>
<dbReference type="PANTHER" id="PTHR10655">
    <property type="entry name" value="LYSOPHOSPHOLIPASE-RELATED"/>
    <property type="match status" value="1"/>
</dbReference>
<dbReference type="GO" id="GO:0005737">
    <property type="term" value="C:cytoplasm"/>
    <property type="evidence" value="ECO:0007669"/>
    <property type="project" value="TreeGrafter"/>
</dbReference>
<dbReference type="EMBL" id="JAKMXF010000022">
    <property type="protein sequence ID" value="KAI6661103.1"/>
    <property type="molecule type" value="Genomic_DNA"/>
</dbReference>
<dbReference type="GO" id="GO:0052689">
    <property type="term" value="F:carboxylic ester hydrolase activity"/>
    <property type="evidence" value="ECO:0007669"/>
    <property type="project" value="TreeGrafter"/>
</dbReference>
<evidence type="ECO:0000259" key="4">
    <source>
        <dbReference type="Pfam" id="PF02230"/>
    </source>
</evidence>
<dbReference type="Gene3D" id="3.40.50.1820">
    <property type="entry name" value="alpha/beta hydrolase"/>
    <property type="match status" value="1"/>
</dbReference>
<reference evidence="5 6" key="1">
    <citation type="journal article" date="2023" name="BMC Biol.">
        <title>The compact genome of the sponge Oopsacas minuta (Hexactinellida) is lacking key metazoan core genes.</title>
        <authorList>
            <person name="Santini S."/>
            <person name="Schenkelaars Q."/>
            <person name="Jourda C."/>
            <person name="Duchesne M."/>
            <person name="Belahbib H."/>
            <person name="Rocher C."/>
            <person name="Selva M."/>
            <person name="Riesgo A."/>
            <person name="Vervoort M."/>
            <person name="Leys S.P."/>
            <person name="Kodjabachian L."/>
            <person name="Le Bivic A."/>
            <person name="Borchiellini C."/>
            <person name="Claverie J.M."/>
            <person name="Renard E."/>
        </authorList>
    </citation>
    <scope>NUCLEOTIDE SEQUENCE [LARGE SCALE GENOMIC DNA]</scope>
    <source>
        <strain evidence="5">SPO-2</strain>
    </source>
</reference>